<evidence type="ECO:0000313" key="2">
    <source>
        <dbReference type="EMBL" id="AJZ76452.1"/>
    </source>
</evidence>
<evidence type="ECO:0000256" key="1">
    <source>
        <dbReference type="SAM" id="MobiDB-lite"/>
    </source>
</evidence>
<organism evidence="2 3">
    <name type="scientific">Candidatus Nitrosotenuis cloacae</name>
    <dbReference type="NCBI Taxonomy" id="1603555"/>
    <lineage>
        <taxon>Archaea</taxon>
        <taxon>Nitrososphaerota</taxon>
        <taxon>Candidatus Nitrosotenuis</taxon>
    </lineage>
</organism>
<proteinExistence type="predicted"/>
<protein>
    <recommendedName>
        <fullName evidence="4">YtkA-like domain-containing protein</fullName>
    </recommendedName>
</protein>
<dbReference type="Proteomes" id="UP000266745">
    <property type="component" value="Chromosome"/>
</dbReference>
<gene>
    <name evidence="2" type="ORF">SU86_008900</name>
</gene>
<name>A0A3G1B2V8_9ARCH</name>
<dbReference type="EMBL" id="CP011097">
    <property type="protein sequence ID" value="AJZ76452.1"/>
    <property type="molecule type" value="Genomic_DNA"/>
</dbReference>
<dbReference type="RefSeq" id="WP_048187220.1">
    <property type="nucleotide sequence ID" value="NZ_CP011097.1"/>
</dbReference>
<dbReference type="KEGG" id="tah:SU86_008900"/>
<evidence type="ECO:0000313" key="3">
    <source>
        <dbReference type="Proteomes" id="UP000266745"/>
    </source>
</evidence>
<keyword evidence="3" id="KW-1185">Reference proteome</keyword>
<sequence length="183" mass="20093">MNTKIAAMVVFFVATGLVGNAFAHKSQVIGDYDIEVGWVKEPPVAGKKNAIEIVIAKAAPSDKKASQDSHDHKDSKKKTEKKTTEKKKATHSDHEHKPDKKTTTKTTHSHKSGVKGLAKVLEVDVTLNDKKTTLTIKEDPKKAGTYTGEYTPEGEGHPTVHIYAKIKTKEIEGTFHPEKVEAQ</sequence>
<dbReference type="AlphaFoldDB" id="A0A3G1B2V8"/>
<reference evidence="2 3" key="1">
    <citation type="journal article" date="2016" name="Sci. Rep.">
        <title>A novel ammonia-oxidizing archaeon from wastewater treatment plant: Its enrichment, physiological and genomic characteristics.</title>
        <authorList>
            <person name="Li Y."/>
            <person name="Ding K."/>
            <person name="Wen X."/>
            <person name="Zhang B."/>
            <person name="Shen B."/>
            <person name="Yang Y."/>
        </authorList>
    </citation>
    <scope>NUCLEOTIDE SEQUENCE [LARGE SCALE GENOMIC DNA]</scope>
    <source>
        <strain evidence="2 3">SAT1</strain>
    </source>
</reference>
<dbReference type="GeneID" id="24874679"/>
<accession>A0A3G1B2V8</accession>
<dbReference type="STRING" id="1603555.SU86_008900"/>
<evidence type="ECO:0008006" key="4">
    <source>
        <dbReference type="Google" id="ProtNLM"/>
    </source>
</evidence>
<dbReference type="OrthoDB" id="12224at2157"/>
<feature type="region of interest" description="Disordered" evidence="1">
    <location>
        <begin position="59"/>
        <end position="114"/>
    </location>
</feature>
<feature type="compositionally biased region" description="Basic and acidic residues" evidence="1">
    <location>
        <begin position="81"/>
        <end position="102"/>
    </location>
</feature>
<feature type="compositionally biased region" description="Basic and acidic residues" evidence="1">
    <location>
        <begin position="60"/>
        <end position="74"/>
    </location>
</feature>